<dbReference type="RefSeq" id="WP_080022592.1">
    <property type="nucleotide sequence ID" value="NZ_LTAY01000036.1"/>
</dbReference>
<evidence type="ECO:0000256" key="4">
    <source>
        <dbReference type="ARBA" id="ARBA00022729"/>
    </source>
</evidence>
<evidence type="ECO:0000256" key="1">
    <source>
        <dbReference type="ARBA" id="ARBA00004418"/>
    </source>
</evidence>
<protein>
    <submittedName>
        <fullName evidence="7">Putative aliphatic sulfonates-binding protein</fullName>
    </submittedName>
</protein>
<feature type="transmembrane region" description="Helical" evidence="5">
    <location>
        <begin position="6"/>
        <end position="23"/>
    </location>
</feature>
<dbReference type="GO" id="GO:0042597">
    <property type="term" value="C:periplasmic space"/>
    <property type="evidence" value="ECO:0007669"/>
    <property type="project" value="UniProtKB-SubCell"/>
</dbReference>
<comment type="caution">
    <text evidence="7">The sequence shown here is derived from an EMBL/GenBank/DDBJ whole genome shotgun (WGS) entry which is preliminary data.</text>
</comment>
<sequence length="317" mass="34306">MKKGKIIGIIILIIIIIAGFCIYSHNKKEQVKEVSLTYVTAPLNVPSIVEKNEQMFTKEYAKKGINVKYYDITSGSEQTAALASGNLDFLNAVGGTSAILAASNGVNLKILSVYSRAPQGFVIVTKDKSIKSVKDLKGLKIGGPKGTILNQLLVAALKKNDMNLKDVDYINMGIPEAMAALDNGSIKAALLAGPAALKAEESGAHVICDGKGLISGLIVTAVNENFAKAHPDLVNDFLKVQKQAVDYINQNTDKALEQTSKVVGLTKAQTEKMYSWYNFNPTITQSDITALEKTQDFLINSGMQTNRIDIPNLIYHN</sequence>
<proteinExistence type="inferred from homology"/>
<dbReference type="Proteomes" id="UP000191448">
    <property type="component" value="Unassembled WGS sequence"/>
</dbReference>
<dbReference type="Gene3D" id="3.40.190.10">
    <property type="entry name" value="Periplasmic binding protein-like II"/>
    <property type="match status" value="2"/>
</dbReference>
<reference evidence="7 8" key="1">
    <citation type="submission" date="2016-02" db="EMBL/GenBank/DDBJ databases">
        <title>Genome sequence of Clostridium thermobutyricum DSM 4928.</title>
        <authorList>
            <person name="Poehlein A."/>
            <person name="Daniel R."/>
        </authorList>
    </citation>
    <scope>NUCLEOTIDE SEQUENCE [LARGE SCALE GENOMIC DNA]</scope>
    <source>
        <strain evidence="7 8">DSM 4928</strain>
    </source>
</reference>
<name>A0A1V4SVQ0_9CLOT</name>
<dbReference type="InterPro" id="IPR010067">
    <property type="entry name" value="ABC_SsuA_sub-bd"/>
</dbReference>
<dbReference type="CDD" id="cd01008">
    <property type="entry name" value="PBP2_NrtA_SsuA_CpmA_like"/>
    <property type="match status" value="1"/>
</dbReference>
<dbReference type="GO" id="GO:0042626">
    <property type="term" value="F:ATPase-coupled transmembrane transporter activity"/>
    <property type="evidence" value="ECO:0007669"/>
    <property type="project" value="InterPro"/>
</dbReference>
<dbReference type="NCBIfam" id="TIGR01728">
    <property type="entry name" value="SsuA_fam"/>
    <property type="match status" value="1"/>
</dbReference>
<accession>A0A1V4SVQ0</accession>
<dbReference type="InterPro" id="IPR001638">
    <property type="entry name" value="Solute-binding_3/MltF_N"/>
</dbReference>
<keyword evidence="3" id="KW-0813">Transport</keyword>
<keyword evidence="5" id="KW-1133">Transmembrane helix</keyword>
<evidence type="ECO:0000256" key="2">
    <source>
        <dbReference type="ARBA" id="ARBA00010742"/>
    </source>
</evidence>
<evidence type="ECO:0000256" key="3">
    <source>
        <dbReference type="ARBA" id="ARBA00022448"/>
    </source>
</evidence>
<organism evidence="7 8">
    <name type="scientific">Clostridium thermobutyricum DSM 4928</name>
    <dbReference type="NCBI Taxonomy" id="1121339"/>
    <lineage>
        <taxon>Bacteria</taxon>
        <taxon>Bacillati</taxon>
        <taxon>Bacillota</taxon>
        <taxon>Clostridia</taxon>
        <taxon>Eubacteriales</taxon>
        <taxon>Clostridiaceae</taxon>
        <taxon>Clostridium</taxon>
    </lineage>
</organism>
<keyword evidence="4" id="KW-0732">Signal</keyword>
<dbReference type="EMBL" id="LTAY01000036">
    <property type="protein sequence ID" value="OPX48135.1"/>
    <property type="molecule type" value="Genomic_DNA"/>
</dbReference>
<evidence type="ECO:0000259" key="6">
    <source>
        <dbReference type="SMART" id="SM00062"/>
    </source>
</evidence>
<comment type="similarity">
    <text evidence="2">Belongs to the bacterial solute-binding protein SsuA/TauA family.</text>
</comment>
<dbReference type="GO" id="GO:0016020">
    <property type="term" value="C:membrane"/>
    <property type="evidence" value="ECO:0007669"/>
    <property type="project" value="InterPro"/>
</dbReference>
<evidence type="ECO:0000313" key="8">
    <source>
        <dbReference type="Proteomes" id="UP000191448"/>
    </source>
</evidence>
<dbReference type="AlphaFoldDB" id="A0A1V4SVQ0"/>
<dbReference type="SMART" id="SM00062">
    <property type="entry name" value="PBPb"/>
    <property type="match status" value="1"/>
</dbReference>
<dbReference type="PANTHER" id="PTHR30024:SF42">
    <property type="entry name" value="ALIPHATIC SULFONATES-BINDING PROTEIN-RELATED"/>
    <property type="match status" value="1"/>
</dbReference>
<feature type="domain" description="Solute-binding protein family 3/N-terminal" evidence="6">
    <location>
        <begin position="35"/>
        <end position="251"/>
    </location>
</feature>
<dbReference type="OrthoDB" id="9814375at2"/>
<keyword evidence="5" id="KW-0472">Membrane</keyword>
<evidence type="ECO:0000256" key="5">
    <source>
        <dbReference type="SAM" id="Phobius"/>
    </source>
</evidence>
<dbReference type="SUPFAM" id="SSF53850">
    <property type="entry name" value="Periplasmic binding protein-like II"/>
    <property type="match status" value="1"/>
</dbReference>
<comment type="subcellular location">
    <subcellularLocation>
        <location evidence="1">Periplasm</location>
    </subcellularLocation>
</comment>
<dbReference type="Pfam" id="PF09084">
    <property type="entry name" value="NMT1"/>
    <property type="match status" value="1"/>
</dbReference>
<dbReference type="PANTHER" id="PTHR30024">
    <property type="entry name" value="ALIPHATIC SULFONATES-BINDING PROTEIN-RELATED"/>
    <property type="match status" value="1"/>
</dbReference>
<gene>
    <name evidence="7" type="primary">ssuA_2</name>
    <name evidence="7" type="ORF">CLTHE_13740</name>
</gene>
<evidence type="ECO:0000313" key="7">
    <source>
        <dbReference type="EMBL" id="OPX48135.1"/>
    </source>
</evidence>
<keyword evidence="5" id="KW-0812">Transmembrane</keyword>
<dbReference type="InterPro" id="IPR015168">
    <property type="entry name" value="SsuA/THI5"/>
</dbReference>